<protein>
    <submittedName>
        <fullName evidence="1">Uncharacterized protein</fullName>
    </submittedName>
</protein>
<feature type="non-terminal residue" evidence="1">
    <location>
        <position position="1"/>
    </location>
</feature>
<organism evidence="1 2">
    <name type="scientific">Araneus ventricosus</name>
    <name type="common">Orbweaver spider</name>
    <name type="synonym">Epeira ventricosa</name>
    <dbReference type="NCBI Taxonomy" id="182803"/>
    <lineage>
        <taxon>Eukaryota</taxon>
        <taxon>Metazoa</taxon>
        <taxon>Ecdysozoa</taxon>
        <taxon>Arthropoda</taxon>
        <taxon>Chelicerata</taxon>
        <taxon>Arachnida</taxon>
        <taxon>Araneae</taxon>
        <taxon>Araneomorphae</taxon>
        <taxon>Entelegynae</taxon>
        <taxon>Araneoidea</taxon>
        <taxon>Araneidae</taxon>
        <taxon>Araneus</taxon>
    </lineage>
</organism>
<sequence>DYACGAEEKTHVPPLNADEEAHYSNKIYCKVFDVPLSTAEYRIQHDLQVDKK</sequence>
<comment type="caution">
    <text evidence="1">The sequence shown here is derived from an EMBL/GenBank/DDBJ whole genome shotgun (WGS) entry which is preliminary data.</text>
</comment>
<evidence type="ECO:0000313" key="1">
    <source>
        <dbReference type="EMBL" id="GBM40678.1"/>
    </source>
</evidence>
<evidence type="ECO:0000313" key="2">
    <source>
        <dbReference type="Proteomes" id="UP000499080"/>
    </source>
</evidence>
<dbReference type="EMBL" id="BGPR01096046">
    <property type="protein sequence ID" value="GBM40678.1"/>
    <property type="molecule type" value="Genomic_DNA"/>
</dbReference>
<reference evidence="1 2" key="1">
    <citation type="journal article" date="2019" name="Sci. Rep.">
        <title>Orb-weaving spider Araneus ventricosus genome elucidates the spidroin gene catalogue.</title>
        <authorList>
            <person name="Kono N."/>
            <person name="Nakamura H."/>
            <person name="Ohtoshi R."/>
            <person name="Moran D.A.P."/>
            <person name="Shinohara A."/>
            <person name="Yoshida Y."/>
            <person name="Fujiwara M."/>
            <person name="Mori M."/>
            <person name="Tomita M."/>
            <person name="Arakawa K."/>
        </authorList>
    </citation>
    <scope>NUCLEOTIDE SEQUENCE [LARGE SCALE GENOMIC DNA]</scope>
</reference>
<keyword evidence="2" id="KW-1185">Reference proteome</keyword>
<dbReference type="AlphaFoldDB" id="A0A4Y2FJJ2"/>
<accession>A0A4Y2FJJ2</accession>
<name>A0A4Y2FJJ2_ARAVE</name>
<dbReference type="Proteomes" id="UP000499080">
    <property type="component" value="Unassembled WGS sequence"/>
</dbReference>
<gene>
    <name evidence="1" type="ORF">AVEN_160118_1</name>
</gene>
<proteinExistence type="predicted"/>